<evidence type="ECO:0000313" key="7">
    <source>
        <dbReference type="Proteomes" id="UP000466799"/>
    </source>
</evidence>
<evidence type="ECO:0000313" key="2">
    <source>
        <dbReference type="EMBL" id="MPQ34918.1"/>
    </source>
</evidence>
<gene>
    <name evidence="3" type="ORF">C1Y38_06990</name>
    <name evidence="2" type="ORF">GC247_03115</name>
    <name evidence="4" type="ORF">HCY95_01183</name>
    <name evidence="1" type="ORF">LF01B1_15070</name>
    <name evidence="5" type="ORF">P8634_06120</name>
</gene>
<reference evidence="3 6" key="1">
    <citation type="submission" date="2018-01" db="EMBL/GenBank/DDBJ databases">
        <title>Draft genome sequence of the feruloyl esterase-producing strain Lactobacillus fermentum CRL 1446, isolated from artisanal goat milk cheese.</title>
        <authorList>
            <person name="Abeijon Mukdsi M.C."/>
            <person name="Saavedra L."/>
            <person name="Gauffin Cano M.P."/>
            <person name="Hebert E.M."/>
            <person name="Medina R.B."/>
        </authorList>
    </citation>
    <scope>NUCLEOTIDE SEQUENCE [LARGE SCALE GENOMIC DNA]</scope>
    <source>
        <strain evidence="3 6">CRL 1446</strain>
    </source>
</reference>
<evidence type="ECO:0000313" key="5">
    <source>
        <dbReference type="EMBL" id="WFR88403.1"/>
    </source>
</evidence>
<dbReference type="Proteomes" id="UP000503169">
    <property type="component" value="Chromosome"/>
</dbReference>
<dbReference type="RefSeq" id="WP_003683487.1">
    <property type="nucleotide sequence ID" value="NZ_BJLV01000013.1"/>
</dbReference>
<evidence type="ECO:0000313" key="3">
    <source>
        <dbReference type="EMBL" id="PNV57609.1"/>
    </source>
</evidence>
<dbReference type="AlphaFoldDB" id="A0A2K2THW0"/>
<dbReference type="Proteomes" id="UP000466799">
    <property type="component" value="Unassembled WGS sequence"/>
</dbReference>
<evidence type="ECO:0000313" key="4">
    <source>
        <dbReference type="EMBL" id="QIX58746.1"/>
    </source>
</evidence>
<accession>A0A2K2THW0</accession>
<dbReference type="Proteomes" id="UP000653631">
    <property type="component" value="Unassembled WGS sequence"/>
</dbReference>
<dbReference type="EMBL" id="POTQ01000014">
    <property type="protein sequence ID" value="PNV57609.1"/>
    <property type="molecule type" value="Genomic_DNA"/>
</dbReference>
<dbReference type="Proteomes" id="UP001218104">
    <property type="component" value="Chromosome"/>
</dbReference>
<evidence type="ECO:0000313" key="9">
    <source>
        <dbReference type="Proteomes" id="UP000653631"/>
    </source>
</evidence>
<evidence type="ECO:0000313" key="6">
    <source>
        <dbReference type="Proteomes" id="UP000236514"/>
    </source>
</evidence>
<protein>
    <submittedName>
        <fullName evidence="3">Uncharacterized protein</fullName>
    </submittedName>
</protein>
<organism evidence="3 6">
    <name type="scientific">Limosilactobacillus fermentum</name>
    <name type="common">Lactobacillus fermentum</name>
    <dbReference type="NCBI Taxonomy" id="1613"/>
    <lineage>
        <taxon>Bacteria</taxon>
        <taxon>Bacillati</taxon>
        <taxon>Bacillota</taxon>
        <taxon>Bacilli</taxon>
        <taxon>Lactobacillales</taxon>
        <taxon>Lactobacillaceae</taxon>
        <taxon>Limosilactobacillus</taxon>
    </lineage>
</organism>
<evidence type="ECO:0000313" key="1">
    <source>
        <dbReference type="EMBL" id="GIC72492.1"/>
    </source>
</evidence>
<proteinExistence type="predicted"/>
<reference evidence="1 9" key="4">
    <citation type="submission" date="2021-01" db="EMBL/GenBank/DDBJ databases">
        <title>Development of a method for detection of lactic acid bacteria that cause putrefactive shochu mash.</title>
        <authorList>
            <person name="Takashita H."/>
            <person name="Fujihara E."/>
            <person name="Takayama K."/>
            <person name="Yamamoto H."/>
            <person name="Mizutani M."/>
            <person name="Kajiwara Y."/>
        </authorList>
    </citation>
    <scope>NUCLEOTIDE SEQUENCE [LARGE SCALE GENOMIC DNA]</scope>
    <source>
        <strain evidence="1 9">01-B1</strain>
    </source>
</reference>
<dbReference type="EMBL" id="BOLH01000016">
    <property type="protein sequence ID" value="GIC72492.1"/>
    <property type="molecule type" value="Genomic_DNA"/>
</dbReference>
<dbReference type="EMBL" id="CP050919">
    <property type="protein sequence ID" value="QIX58746.1"/>
    <property type="molecule type" value="Genomic_DNA"/>
</dbReference>
<name>A0A2K2THW0_LIMFE</name>
<reference evidence="5" key="5">
    <citation type="submission" date="2023-04" db="EMBL/GenBank/DDBJ databases">
        <title>Genomic of Limosilactobacillus fermentum MSJK0025.</title>
        <authorList>
            <person name="Yang S."/>
        </authorList>
    </citation>
    <scope>NUCLEOTIDE SEQUENCE</scope>
    <source>
        <strain evidence="5">MSJK0025</strain>
    </source>
</reference>
<dbReference type="EMBL" id="CP121468">
    <property type="protein sequence ID" value="WFR88403.1"/>
    <property type="molecule type" value="Genomic_DNA"/>
</dbReference>
<sequence>MNHCCALCHHRCPHSKFRFGFLIKLGCLCDYCAQQAFAASEKDIRSWMKEHTLEEFLILHQVNGDGVPVYYHPVYAH</sequence>
<evidence type="ECO:0000313" key="8">
    <source>
        <dbReference type="Proteomes" id="UP000503169"/>
    </source>
</evidence>
<reference evidence="4 8" key="3">
    <citation type="submission" date="2020-04" db="EMBL/GenBank/DDBJ databases">
        <title>Novel strain L. Fermentum HFD1 producer antibacterial peptides.</title>
        <authorList>
            <person name="Ozhegov G.D."/>
            <person name="Pavlova A.S."/>
            <person name="Zhuravleva D.E."/>
            <person name="Gogoleva N.V."/>
            <person name="Shagimardanova E.I."/>
            <person name="Markelova M.I."/>
            <person name="Yarullina D.R."/>
            <person name="Kayumov A.R."/>
        </authorList>
    </citation>
    <scope>NUCLEOTIDE SEQUENCE [LARGE SCALE GENOMIC DNA]</scope>
    <source>
        <strain evidence="4 8">HFD1</strain>
    </source>
</reference>
<dbReference type="Proteomes" id="UP000236514">
    <property type="component" value="Unassembled WGS sequence"/>
</dbReference>
<reference evidence="2 7" key="2">
    <citation type="submission" date="2019-10" db="EMBL/GenBank/DDBJ databases">
        <title>Genome Sequencing and assembly of Lactobacillus fermentum I2, a lactic acid bacteria.</title>
        <authorList>
            <person name="Lopes L.S."/>
            <person name="Persinoti G.F."/>
            <person name="Riano-Pachon D.M."/>
            <person name="Labate C.A."/>
        </authorList>
    </citation>
    <scope>NUCLEOTIDE SEQUENCE [LARGE SCALE GENOMIC DNA]</scope>
    <source>
        <strain evidence="2 7">I2</strain>
    </source>
</reference>
<dbReference type="EMBL" id="WHJL01000014">
    <property type="protein sequence ID" value="MPQ34918.1"/>
    <property type="molecule type" value="Genomic_DNA"/>
</dbReference>
<dbReference type="GeneID" id="83714472"/>